<protein>
    <submittedName>
        <fullName evidence="1">Uncharacterized protein</fullName>
    </submittedName>
</protein>
<reference evidence="1 2" key="1">
    <citation type="journal article" date="2018" name="Mol. Biol. Evol.">
        <title>Broad Genomic Sampling Reveals a Smut Pathogenic Ancestry of the Fungal Clade Ustilaginomycotina.</title>
        <authorList>
            <person name="Kijpornyongpan T."/>
            <person name="Mondo S.J."/>
            <person name="Barry K."/>
            <person name="Sandor L."/>
            <person name="Lee J."/>
            <person name="Lipzen A."/>
            <person name="Pangilinan J."/>
            <person name="LaButti K."/>
            <person name="Hainaut M."/>
            <person name="Henrissat B."/>
            <person name="Grigoriev I.V."/>
            <person name="Spatafora J.W."/>
            <person name="Aime M.C."/>
        </authorList>
    </citation>
    <scope>NUCLEOTIDE SEQUENCE [LARGE SCALE GENOMIC DNA]</scope>
    <source>
        <strain evidence="1 2">MCA 4658</strain>
    </source>
</reference>
<accession>A0A316VS81</accession>
<sequence length="329" mass="37317">MSAASGSAVRLLTTTSRILPPVPALGEAHSASARAVLRPRLIEMLQSQGLELDETIGEGLWSGPRGQEHAERHDDEELMAWHLVGEVCANGDLDRLVRLKACDRAYLEWAKPIRKKWGGLENYIRVVRLGWPNPEAPLPAYLSKTTGNDEGARASEAKVILQQDYFLDTDDETLVRRVPNDWPYAIPEDCEHWVVWSRKEIYTRSLFFAPNPPWQQDEPFKGELWSAIVKDGIRGHTGSSSNSNSTKYTGWRTLEHLQESLAATATQAEIRELAESAQSWTGREVSKYVKRTWDEKQWETNWFCNPPHLRTVPGLSHFHVISRRKVVAS</sequence>
<dbReference type="GO" id="GO:0005737">
    <property type="term" value="C:cytoplasm"/>
    <property type="evidence" value="ECO:0007669"/>
    <property type="project" value="TreeGrafter"/>
</dbReference>
<dbReference type="InParanoid" id="A0A316VS81"/>
<evidence type="ECO:0000313" key="1">
    <source>
        <dbReference type="EMBL" id="PWN40220.1"/>
    </source>
</evidence>
<dbReference type="OrthoDB" id="498286at2759"/>
<dbReference type="GO" id="GO:0006044">
    <property type="term" value="P:N-acetylglucosamine metabolic process"/>
    <property type="evidence" value="ECO:0007669"/>
    <property type="project" value="TreeGrafter"/>
</dbReference>
<organism evidence="1 2">
    <name type="scientific">Ceraceosorus guamensis</name>
    <dbReference type="NCBI Taxonomy" id="1522189"/>
    <lineage>
        <taxon>Eukaryota</taxon>
        <taxon>Fungi</taxon>
        <taxon>Dikarya</taxon>
        <taxon>Basidiomycota</taxon>
        <taxon>Ustilaginomycotina</taxon>
        <taxon>Exobasidiomycetes</taxon>
        <taxon>Ceraceosorales</taxon>
        <taxon>Ceraceosoraceae</taxon>
        <taxon>Ceraceosorus</taxon>
    </lineage>
</organism>
<proteinExistence type="predicted"/>
<dbReference type="AlphaFoldDB" id="A0A316VS81"/>
<keyword evidence="2" id="KW-1185">Reference proteome</keyword>
<dbReference type="RefSeq" id="XP_025367380.1">
    <property type="nucleotide sequence ID" value="XM_025514624.1"/>
</dbReference>
<dbReference type="Proteomes" id="UP000245783">
    <property type="component" value="Unassembled WGS sequence"/>
</dbReference>
<dbReference type="GeneID" id="37036494"/>
<dbReference type="PANTHER" id="PTHR35020:SF2">
    <property type="entry name" value="N-ACETYLGLUCOSAMINE-INDUCED PROTEIN 1"/>
    <property type="match status" value="1"/>
</dbReference>
<dbReference type="STRING" id="1522189.A0A316VS81"/>
<evidence type="ECO:0000313" key="2">
    <source>
        <dbReference type="Proteomes" id="UP000245783"/>
    </source>
</evidence>
<dbReference type="Pfam" id="PF12239">
    <property type="entry name" value="DUF3605"/>
    <property type="match status" value="1"/>
</dbReference>
<dbReference type="InterPro" id="IPR022036">
    <property type="entry name" value="DUF3605"/>
</dbReference>
<dbReference type="PANTHER" id="PTHR35020">
    <property type="entry name" value="N-ACETYLGLUCOSAMINE-INDUCED PROTEIN 1"/>
    <property type="match status" value="1"/>
</dbReference>
<name>A0A316VS81_9BASI</name>
<gene>
    <name evidence="1" type="ORF">IE81DRAFT_325785</name>
</gene>
<dbReference type="EMBL" id="KZ819425">
    <property type="protein sequence ID" value="PWN40220.1"/>
    <property type="molecule type" value="Genomic_DNA"/>
</dbReference>